<dbReference type="PIRSF" id="PIRSF005261">
    <property type="entry name" value="Heat_shock_Hsp33"/>
    <property type="match status" value="1"/>
</dbReference>
<comment type="function">
    <text evidence="6">Redox regulated molecular chaperone. Protects both thermally unfolding and oxidatively damaged proteins from irreversible aggregation. Plays an important role in the bacterial defense system toward oxidative stress.</text>
</comment>
<evidence type="ECO:0000313" key="7">
    <source>
        <dbReference type="EMBL" id="VYU19996.1"/>
    </source>
</evidence>
<comment type="subcellular location">
    <subcellularLocation>
        <location evidence="6">Cytoplasm</location>
    </subcellularLocation>
</comment>
<dbReference type="AlphaFoldDB" id="A0A6N3CSH7"/>
<evidence type="ECO:0000256" key="5">
    <source>
        <dbReference type="ARBA" id="ARBA00023284"/>
    </source>
</evidence>
<evidence type="ECO:0000256" key="2">
    <source>
        <dbReference type="ARBA" id="ARBA00022833"/>
    </source>
</evidence>
<feature type="disulfide bond" description="Redox-active" evidence="6">
    <location>
        <begin position="291"/>
        <end position="294"/>
    </location>
</feature>
<dbReference type="HAMAP" id="MF_00117">
    <property type="entry name" value="HslO"/>
    <property type="match status" value="1"/>
</dbReference>
<dbReference type="GO" id="GO:0005737">
    <property type="term" value="C:cytoplasm"/>
    <property type="evidence" value="ECO:0007669"/>
    <property type="project" value="UniProtKB-SubCell"/>
</dbReference>
<keyword evidence="1 6" id="KW-0963">Cytoplasm</keyword>
<name>A0A6N3CSH7_9FIRM</name>
<evidence type="ECO:0000256" key="4">
    <source>
        <dbReference type="ARBA" id="ARBA00023186"/>
    </source>
</evidence>
<dbReference type="EMBL" id="CACRUE010000031">
    <property type="protein sequence ID" value="VYU19996.1"/>
    <property type="molecule type" value="Genomic_DNA"/>
</dbReference>
<keyword evidence="3 6" id="KW-1015">Disulfide bond</keyword>
<dbReference type="PANTHER" id="PTHR30111:SF1">
    <property type="entry name" value="33 KDA CHAPERONIN"/>
    <property type="match status" value="1"/>
</dbReference>
<evidence type="ECO:0000256" key="1">
    <source>
        <dbReference type="ARBA" id="ARBA00022490"/>
    </source>
</evidence>
<reference evidence="7" key="1">
    <citation type="submission" date="2019-11" db="EMBL/GenBank/DDBJ databases">
        <authorList>
            <person name="Feng L."/>
        </authorList>
    </citation>
    <scope>NUCLEOTIDE SEQUENCE</scope>
    <source>
        <strain evidence="7">IbartlettiiLFYP30</strain>
    </source>
</reference>
<evidence type="ECO:0000256" key="3">
    <source>
        <dbReference type="ARBA" id="ARBA00023157"/>
    </source>
</evidence>
<keyword evidence="5 6" id="KW-0676">Redox-active center</keyword>
<keyword evidence="2 6" id="KW-0862">Zinc</keyword>
<dbReference type="SUPFAM" id="SSF64397">
    <property type="entry name" value="Hsp33 domain"/>
    <property type="match status" value="1"/>
</dbReference>
<proteinExistence type="inferred from homology"/>
<gene>
    <name evidence="6 7" type="primary">hslO</name>
    <name evidence="7" type="ORF">IBLFYP30_01996</name>
</gene>
<feature type="disulfide bond" description="Redox-active" evidence="6">
    <location>
        <begin position="258"/>
        <end position="260"/>
    </location>
</feature>
<accession>A0A6N3CSH7</accession>
<dbReference type="InterPro" id="IPR000397">
    <property type="entry name" value="Heat_shock_Hsp33"/>
</dbReference>
<dbReference type="GO" id="GO:0044183">
    <property type="term" value="F:protein folding chaperone"/>
    <property type="evidence" value="ECO:0007669"/>
    <property type="project" value="TreeGrafter"/>
</dbReference>
<dbReference type="InterPro" id="IPR016153">
    <property type="entry name" value="Heat_shock_Hsp33_N"/>
</dbReference>
<organism evidence="7">
    <name type="scientific">Intestinibacter bartlettii</name>
    <dbReference type="NCBI Taxonomy" id="261299"/>
    <lineage>
        <taxon>Bacteria</taxon>
        <taxon>Bacillati</taxon>
        <taxon>Bacillota</taxon>
        <taxon>Clostridia</taxon>
        <taxon>Peptostreptococcales</taxon>
        <taxon>Peptostreptococcaceae</taxon>
        <taxon>Intestinibacter</taxon>
    </lineage>
</organism>
<comment type="similarity">
    <text evidence="6">Belongs to the HSP33 family.</text>
</comment>
<dbReference type="Pfam" id="PF01430">
    <property type="entry name" value="HSP33"/>
    <property type="match status" value="1"/>
</dbReference>
<dbReference type="Gene3D" id="3.55.30.10">
    <property type="entry name" value="Hsp33 domain"/>
    <property type="match status" value="1"/>
</dbReference>
<dbReference type="CDD" id="cd00498">
    <property type="entry name" value="Hsp33"/>
    <property type="match status" value="1"/>
</dbReference>
<dbReference type="Gene3D" id="3.90.1280.10">
    <property type="entry name" value="HSP33 redox switch-like"/>
    <property type="match status" value="1"/>
</dbReference>
<protein>
    <recommendedName>
        <fullName evidence="6">33 kDa chaperonin</fullName>
    </recommendedName>
    <alternativeName>
        <fullName evidence="6">Heat shock protein 33 homolog</fullName>
        <shortName evidence="6">HSP33</shortName>
    </alternativeName>
</protein>
<dbReference type="RefSeq" id="WP_024038215.1">
    <property type="nucleotide sequence ID" value="NZ_CACRUE010000031.1"/>
</dbReference>
<keyword evidence="4 6" id="KW-0143">Chaperone</keyword>
<dbReference type="InterPro" id="IPR016154">
    <property type="entry name" value="Heat_shock_Hsp33_C"/>
</dbReference>
<dbReference type="PANTHER" id="PTHR30111">
    <property type="entry name" value="33 KDA CHAPERONIN"/>
    <property type="match status" value="1"/>
</dbReference>
<dbReference type="GO" id="GO:0042026">
    <property type="term" value="P:protein refolding"/>
    <property type="evidence" value="ECO:0007669"/>
    <property type="project" value="TreeGrafter"/>
</dbReference>
<comment type="PTM">
    <text evidence="6">Under oxidizing conditions two disulfide bonds are formed involving the reactive cysteines. Under reducing conditions zinc is bound to the reactive cysteines and the protein is inactive.</text>
</comment>
<sequence length="313" mass="34349">MKDYVIKATSGNGEIRAYVGNTREMVEQARVNHNTTKVATAALGRTITATSMMGLMMKNEKDELTVIIKGGGPIGTILATSDAKGMVRGYVQNPDVQVENYPNGKLNVAGAVGTDGYVQVIKDLGLKEPYIGSYPLVSGEIAEDFTHYFALSEQTPSVVSLGVLTRNMEVERKITKEDGSEEIVVCREFDVEQAGGFIVQLMPFASEETIATLENNIKDIPSVTTLLKAGNKPEDIVEMVLKDLEPKILDVCEVGFECNCSKERTGKVLQSIGEKELQAIIDEDKQAEVTCHFCNNKYHFTEEELVELLNSIK</sequence>
<dbReference type="GO" id="GO:0051082">
    <property type="term" value="F:unfolded protein binding"/>
    <property type="evidence" value="ECO:0007669"/>
    <property type="project" value="UniProtKB-UniRule"/>
</dbReference>
<dbReference type="SUPFAM" id="SSF118352">
    <property type="entry name" value="HSP33 redox switch-like"/>
    <property type="match status" value="1"/>
</dbReference>
<evidence type="ECO:0000256" key="6">
    <source>
        <dbReference type="HAMAP-Rule" id="MF_00117"/>
    </source>
</evidence>